<sequence>MAWSMSCKILAATMLILLFEHNIAKGPRFYWVEHFPTKEVCERNSESRLWVRDMYQVLFNKTSRQILARSHRINRFLTNYMNERFEWEGQWKWETAEVGVGLYLSFLQTNAAIRPNDNPPTNPRYLDAGFRAGLPDSGLGSDFSTFFKRNPVFNHAIFYYEDTKKIIKRLSGYRCAQTGAWIANEGFYKWDDRSNEWTPIYYLPWNTDFYY</sequence>
<protein>
    <submittedName>
        <fullName evidence="4">Phospholipase B-like</fullName>
    </submittedName>
</protein>
<reference evidence="4" key="2">
    <citation type="submission" date="2019-09" db="UniProtKB">
        <authorList>
            <consortium name="WormBaseParasite"/>
        </authorList>
    </citation>
    <scope>IDENTIFICATION</scope>
</reference>
<organism evidence="3 4">
    <name type="scientific">Heligmosomoides polygyrus</name>
    <name type="common">Parasitic roundworm</name>
    <dbReference type="NCBI Taxonomy" id="6339"/>
    <lineage>
        <taxon>Eukaryota</taxon>
        <taxon>Metazoa</taxon>
        <taxon>Ecdysozoa</taxon>
        <taxon>Nematoda</taxon>
        <taxon>Chromadorea</taxon>
        <taxon>Rhabditida</taxon>
        <taxon>Rhabditina</taxon>
        <taxon>Rhabditomorpha</taxon>
        <taxon>Strongyloidea</taxon>
        <taxon>Heligmosomidae</taxon>
        <taxon>Heligmosomoides</taxon>
    </lineage>
</organism>
<accession>A0A3P8DQB2</accession>
<accession>A0A183GK06</accession>
<dbReference type="Proteomes" id="UP000050761">
    <property type="component" value="Unassembled WGS sequence"/>
</dbReference>
<evidence type="ECO:0000313" key="2">
    <source>
        <dbReference type="EMBL" id="VDP36068.1"/>
    </source>
</evidence>
<evidence type="ECO:0000256" key="1">
    <source>
        <dbReference type="SAM" id="SignalP"/>
    </source>
</evidence>
<keyword evidence="1" id="KW-0732">Signal</keyword>
<evidence type="ECO:0000313" key="4">
    <source>
        <dbReference type="WBParaSite" id="HPBE_0002301901-mRNA-1"/>
    </source>
</evidence>
<name>A0A183GK06_HELPZ</name>
<feature type="chain" id="PRO_5044552111" evidence="1">
    <location>
        <begin position="27"/>
        <end position="211"/>
    </location>
</feature>
<feature type="signal peptide" evidence="1">
    <location>
        <begin position="1"/>
        <end position="26"/>
    </location>
</feature>
<dbReference type="AlphaFoldDB" id="A0A183GK06"/>
<proteinExistence type="predicted"/>
<keyword evidence="3" id="KW-1185">Reference proteome</keyword>
<dbReference type="OrthoDB" id="5873594at2759"/>
<dbReference type="EMBL" id="UZAH01034593">
    <property type="protein sequence ID" value="VDP36068.1"/>
    <property type="molecule type" value="Genomic_DNA"/>
</dbReference>
<evidence type="ECO:0000313" key="3">
    <source>
        <dbReference type="Proteomes" id="UP000050761"/>
    </source>
</evidence>
<reference evidence="2 3" key="1">
    <citation type="submission" date="2018-11" db="EMBL/GenBank/DDBJ databases">
        <authorList>
            <consortium name="Pathogen Informatics"/>
        </authorList>
    </citation>
    <scope>NUCLEOTIDE SEQUENCE [LARGE SCALE GENOMIC DNA]</scope>
</reference>
<dbReference type="WBParaSite" id="HPBE_0002301901-mRNA-1">
    <property type="protein sequence ID" value="HPBE_0002301901-mRNA-1"/>
    <property type="gene ID" value="HPBE_0002301901"/>
</dbReference>
<gene>
    <name evidence="2" type="ORF">HPBE_LOCUS23018</name>
</gene>